<accession>A0A1A9ZI06</accession>
<evidence type="ECO:0000256" key="1">
    <source>
        <dbReference type="SAM" id="Phobius"/>
    </source>
</evidence>
<keyword evidence="1" id="KW-0472">Membrane</keyword>
<sequence>MLIEICNVCLQLLCLIVLVINKLLNIFHLIINEIFPSIFETQKAYGVNFLLVRHYSVFYYWSLTAVTSRSDISSHDVLNALNLTGETRISRYLQLVNGENYFYDISALEPHDD</sequence>
<proteinExistence type="predicted"/>
<evidence type="ECO:0000313" key="3">
    <source>
        <dbReference type="Proteomes" id="UP000092445"/>
    </source>
</evidence>
<keyword evidence="3" id="KW-1185">Reference proteome</keyword>
<dbReference type="EnsemblMetazoa" id="GPAI015211-RA">
    <property type="protein sequence ID" value="GPAI015211-PA"/>
    <property type="gene ID" value="GPAI015211"/>
</dbReference>
<reference evidence="2" key="2">
    <citation type="submission" date="2020-05" db="UniProtKB">
        <authorList>
            <consortium name="EnsemblMetazoa"/>
        </authorList>
    </citation>
    <scope>IDENTIFICATION</scope>
    <source>
        <strain evidence="2">IAEA</strain>
    </source>
</reference>
<keyword evidence="1" id="KW-0812">Transmembrane</keyword>
<feature type="transmembrane region" description="Helical" evidence="1">
    <location>
        <begin position="12"/>
        <end position="31"/>
    </location>
</feature>
<evidence type="ECO:0000313" key="2">
    <source>
        <dbReference type="EnsemblMetazoa" id="GPAI015211-PA"/>
    </source>
</evidence>
<dbReference type="VEuPathDB" id="VectorBase:GPAI015211"/>
<organism evidence="2 3">
    <name type="scientific">Glossina pallidipes</name>
    <name type="common">Tsetse fly</name>
    <dbReference type="NCBI Taxonomy" id="7398"/>
    <lineage>
        <taxon>Eukaryota</taxon>
        <taxon>Metazoa</taxon>
        <taxon>Ecdysozoa</taxon>
        <taxon>Arthropoda</taxon>
        <taxon>Hexapoda</taxon>
        <taxon>Insecta</taxon>
        <taxon>Pterygota</taxon>
        <taxon>Neoptera</taxon>
        <taxon>Endopterygota</taxon>
        <taxon>Diptera</taxon>
        <taxon>Brachycera</taxon>
        <taxon>Muscomorpha</taxon>
        <taxon>Hippoboscoidea</taxon>
        <taxon>Glossinidae</taxon>
        <taxon>Glossina</taxon>
    </lineage>
</organism>
<dbReference type="Proteomes" id="UP000092445">
    <property type="component" value="Unassembled WGS sequence"/>
</dbReference>
<protein>
    <submittedName>
        <fullName evidence="2">Uncharacterized protein</fullName>
    </submittedName>
</protein>
<keyword evidence="1" id="KW-1133">Transmembrane helix</keyword>
<name>A0A1A9ZI06_GLOPL</name>
<reference evidence="3" key="1">
    <citation type="submission" date="2014-03" db="EMBL/GenBank/DDBJ databases">
        <authorList>
            <person name="Aksoy S."/>
            <person name="Warren W."/>
            <person name="Wilson R.K."/>
        </authorList>
    </citation>
    <scope>NUCLEOTIDE SEQUENCE [LARGE SCALE GENOMIC DNA]</scope>
    <source>
        <strain evidence="3">IAEA</strain>
    </source>
</reference>
<dbReference type="AlphaFoldDB" id="A0A1A9ZI06"/>